<evidence type="ECO:0000256" key="1">
    <source>
        <dbReference type="ARBA" id="ARBA00009058"/>
    </source>
</evidence>
<evidence type="ECO:0000256" key="2">
    <source>
        <dbReference type="ARBA" id="ARBA00013846"/>
    </source>
</evidence>
<proteinExistence type="inferred from homology"/>
<dbReference type="Proteomes" id="UP000266721">
    <property type="component" value="Unassembled WGS sequence"/>
</dbReference>
<organism evidence="3 4">
    <name type="scientific">Mytilus galloprovincialis</name>
    <name type="common">Mediterranean mussel</name>
    <dbReference type="NCBI Taxonomy" id="29158"/>
    <lineage>
        <taxon>Eukaryota</taxon>
        <taxon>Metazoa</taxon>
        <taxon>Spiralia</taxon>
        <taxon>Lophotrochozoa</taxon>
        <taxon>Mollusca</taxon>
        <taxon>Bivalvia</taxon>
        <taxon>Autobranchia</taxon>
        <taxon>Pteriomorphia</taxon>
        <taxon>Mytilida</taxon>
        <taxon>Mytiloidea</taxon>
        <taxon>Mytilidae</taxon>
        <taxon>Mytilinae</taxon>
        <taxon>Mytilus</taxon>
    </lineage>
</organism>
<comment type="similarity">
    <text evidence="1">Belongs to the FMC1 family.</text>
</comment>
<sequence length="94" mass="10892">LKYTFLSFQRNITECPTYQFMLEQFKNHKVTSEKYCQGKHDVVHVADTYLCLLESTRKHQELTEMYGGKGERSIEASANIVGLKLPKTYDPNNS</sequence>
<accession>A0A3R5UAZ9</accession>
<keyword evidence="4" id="KW-1185">Reference proteome</keyword>
<evidence type="ECO:0000313" key="3">
    <source>
        <dbReference type="EMBL" id="OPL20209.1"/>
    </source>
</evidence>
<evidence type="ECO:0000313" key="4">
    <source>
        <dbReference type="Proteomes" id="UP000266721"/>
    </source>
</evidence>
<dbReference type="PANTHER" id="PTHR31716">
    <property type="entry name" value="PROTEIN FMC1 HOMOLOG"/>
    <property type="match status" value="1"/>
</dbReference>
<dbReference type="AlphaFoldDB" id="A0A3R5UAZ9"/>
<dbReference type="EMBL" id="KV616501">
    <property type="protein sequence ID" value="OPL20209.1"/>
    <property type="molecule type" value="Genomic_DNA"/>
</dbReference>
<dbReference type="CDD" id="cd20271">
    <property type="entry name" value="Complex1_LYR_FMC1"/>
    <property type="match status" value="1"/>
</dbReference>
<dbReference type="GO" id="GO:0005739">
    <property type="term" value="C:mitochondrion"/>
    <property type="evidence" value="ECO:0007669"/>
    <property type="project" value="TreeGrafter"/>
</dbReference>
<dbReference type="PANTHER" id="PTHR31716:SF1">
    <property type="entry name" value="PROTEIN FMC1 HOMOLOG"/>
    <property type="match status" value="1"/>
</dbReference>
<dbReference type="InterPro" id="IPR037667">
    <property type="entry name" value="FMC1_homologue"/>
</dbReference>
<name>A0A3R5UAZ9_MYTGA</name>
<protein>
    <recommendedName>
        <fullName evidence="2">Protein FMC1 homolog</fullName>
    </recommendedName>
</protein>
<gene>
    <name evidence="3" type="ORF">AM593_09199</name>
</gene>
<feature type="non-terminal residue" evidence="3">
    <location>
        <position position="1"/>
    </location>
</feature>
<reference evidence="3 4" key="1">
    <citation type="journal article" date="2016" name="PLoS ONE">
        <title>A First Insight into the Genome of the Filter-Feeder Mussel Mytilus galloprovincialis.</title>
        <authorList>
            <person name="Murgarella M."/>
            <person name="Puiu D."/>
            <person name="Novoa B."/>
            <person name="Figueras A."/>
            <person name="Posada D."/>
            <person name="Canchaya C."/>
        </authorList>
    </citation>
    <scope>NUCLEOTIDE SEQUENCE [LARGE SCALE GENOMIC DNA]</scope>
    <source>
        <tissue evidence="3">Muscle</tissue>
    </source>
</reference>